<organism evidence="2 3">
    <name type="scientific">Xanthocytophaga agilis</name>
    <dbReference type="NCBI Taxonomy" id="3048010"/>
    <lineage>
        <taxon>Bacteria</taxon>
        <taxon>Pseudomonadati</taxon>
        <taxon>Bacteroidota</taxon>
        <taxon>Cytophagia</taxon>
        <taxon>Cytophagales</taxon>
        <taxon>Rhodocytophagaceae</taxon>
        <taxon>Xanthocytophaga</taxon>
    </lineage>
</organism>
<dbReference type="SMART" id="SM00382">
    <property type="entry name" value="AAA"/>
    <property type="match status" value="1"/>
</dbReference>
<protein>
    <submittedName>
        <fullName evidence="2">DUF2075 domain-containing protein</fullName>
    </submittedName>
</protein>
<accession>A0AAE3UFY7</accession>
<evidence type="ECO:0000313" key="3">
    <source>
        <dbReference type="Proteomes" id="UP001232063"/>
    </source>
</evidence>
<reference evidence="2" key="1">
    <citation type="submission" date="2023-05" db="EMBL/GenBank/DDBJ databases">
        <authorList>
            <person name="Zhang X."/>
        </authorList>
    </citation>
    <scope>NUCLEOTIDE SEQUENCE</scope>
    <source>
        <strain evidence="2">BD1B2-1</strain>
    </source>
</reference>
<gene>
    <name evidence="2" type="ORF">QNI22_14335</name>
</gene>
<evidence type="ECO:0000313" key="2">
    <source>
        <dbReference type="EMBL" id="MDJ1501842.1"/>
    </source>
</evidence>
<name>A0AAE3UFY7_9BACT</name>
<dbReference type="SUPFAM" id="SSF52540">
    <property type="entry name" value="P-loop containing nucleoside triphosphate hydrolases"/>
    <property type="match status" value="1"/>
</dbReference>
<comment type="caution">
    <text evidence="2">The sequence shown here is derived from an EMBL/GenBank/DDBJ whole genome shotgun (WGS) entry which is preliminary data.</text>
</comment>
<dbReference type="InterPro" id="IPR027417">
    <property type="entry name" value="P-loop_NTPase"/>
</dbReference>
<dbReference type="InterPro" id="IPR003593">
    <property type="entry name" value="AAA+_ATPase"/>
</dbReference>
<dbReference type="Gene3D" id="3.40.50.300">
    <property type="entry name" value="P-loop containing nucleotide triphosphate hydrolases"/>
    <property type="match status" value="1"/>
</dbReference>
<dbReference type="InterPro" id="IPR018647">
    <property type="entry name" value="SLFN_3-like_DNA/RNA_helicase"/>
</dbReference>
<proteinExistence type="predicted"/>
<feature type="domain" description="AAA+ ATPase" evidence="1">
    <location>
        <begin position="258"/>
        <end position="393"/>
    </location>
</feature>
<dbReference type="EMBL" id="JASJOU010000004">
    <property type="protein sequence ID" value="MDJ1501842.1"/>
    <property type="molecule type" value="Genomic_DNA"/>
</dbReference>
<evidence type="ECO:0000259" key="1">
    <source>
        <dbReference type="SMART" id="SM00382"/>
    </source>
</evidence>
<dbReference type="Pfam" id="PF09848">
    <property type="entry name" value="SLFN-g3_helicase"/>
    <property type="match status" value="1"/>
</dbReference>
<sequence length="611" mass="69431">MIAYTNTSKGFIEDVETNQISTKIRTAVLQAFGWAKVNSKEEEAWINSMQFMGNVIRRSSIADDCGVLIEYNLPSTSLRVDFILTGTDEAEKQNFIIIELKQWKEASATTKDGVVFTSYHGNEAHPSYQAYSYKLFLKDFNENIYNSSLRAFSCAYLHNYVEKDPEPLKAKIYESIVKESPLYLKNDQKKLEEFIRTYVGKGKGSDIIYHIEKGNIRPSKKLIDHVAELFKHNMLFHLLDNQKVAFEIAKDFALNAKSKTIVIITGGPGTGKSVISMNLLAALLKKKNAVFVAPTASFRDVMVSALTSSFGVNRIKHLFKGSSSFFGAKKNTFDILIVDEAHRLKNEKAFMYKGKNQVEDIVNAAQVSIFFIDEKQMIRPDDIGTVQEITRVAQLHKAQVHTLNLTAQFRCSGADGYINWIDDVLQLQATGNFNGWDKQDFEFKICDDPNELRELIKSKNDEGLKARILAGYAWKWTAADAGNLYGEIEDVSIPEFDFSMPWNSRSSGSTWAIDEEGVDQIGCVHTSQGLEFDYVGVIIGNDLRFNPTTSQYFTQWKEYLDTKGKSGLNKKPADLNKLVRNIYRILLTRGMKGCYVYFMDKEVEKYFRMRS</sequence>
<dbReference type="Proteomes" id="UP001232063">
    <property type="component" value="Unassembled WGS sequence"/>
</dbReference>
<keyword evidence="3" id="KW-1185">Reference proteome</keyword>
<dbReference type="RefSeq" id="WP_314511513.1">
    <property type="nucleotide sequence ID" value="NZ_JASJOU010000004.1"/>
</dbReference>
<dbReference type="AlphaFoldDB" id="A0AAE3UFY7"/>